<keyword evidence="3" id="KW-0472">Membrane</keyword>
<reference evidence="6" key="1">
    <citation type="submission" date="2009-08" db="EMBL/GenBank/DDBJ databases">
        <title>The complete genome of Chitinophaga pinensis DSM 2588.</title>
        <authorList>
            <consortium name="US DOE Joint Genome Institute (JGI-PGF)"/>
            <person name="Lucas S."/>
            <person name="Copeland A."/>
            <person name="Lapidus A."/>
            <person name="Glavina del Rio T."/>
            <person name="Dalin E."/>
            <person name="Tice H."/>
            <person name="Bruce D."/>
            <person name="Goodwin L."/>
            <person name="Pitluck S."/>
            <person name="Kyrpides N."/>
            <person name="Mavromatis K."/>
            <person name="Ivanova N."/>
            <person name="Mikhailova N."/>
            <person name="Sims D."/>
            <person name="Meinche L."/>
            <person name="Brettin T."/>
            <person name="Detter J.C."/>
            <person name="Han C."/>
            <person name="Larimer F."/>
            <person name="Land M."/>
            <person name="Hauser L."/>
            <person name="Markowitz V."/>
            <person name="Cheng J.-F."/>
            <person name="Hugenholtz P."/>
            <person name="Woyke T."/>
            <person name="Wu D."/>
            <person name="Spring S."/>
            <person name="Klenk H.-P."/>
            <person name="Eisen J.A."/>
        </authorList>
    </citation>
    <scope>NUCLEOTIDE SEQUENCE [LARGE SCALE GENOMIC DNA]</scope>
    <source>
        <strain evidence="6">ATCC 43595 / DSM 2588 / LMG 13176 / NBRC 15968 / NCIMB 11800 / UQM 2034</strain>
    </source>
</reference>
<evidence type="ECO:0000256" key="2">
    <source>
        <dbReference type="ARBA" id="ARBA00023445"/>
    </source>
</evidence>
<keyword evidence="3" id="KW-0812">Transmembrane</keyword>
<dbReference type="OrthoDB" id="9778052at2"/>
<dbReference type="PANTHER" id="PTHR10366:SF564">
    <property type="entry name" value="STEROL-4-ALPHA-CARBOXYLATE 3-DEHYDROGENASE, DECARBOXYLATING"/>
    <property type="match status" value="1"/>
</dbReference>
<dbReference type="RefSeq" id="WP_012792067.1">
    <property type="nucleotide sequence ID" value="NC_013132.1"/>
</dbReference>
<dbReference type="CDD" id="cd05227">
    <property type="entry name" value="AR_SDR_e"/>
    <property type="match status" value="1"/>
</dbReference>
<gene>
    <name evidence="5" type="ordered locus">Cpin_4455</name>
</gene>
<dbReference type="Proteomes" id="UP000002215">
    <property type="component" value="Chromosome"/>
</dbReference>
<evidence type="ECO:0000256" key="1">
    <source>
        <dbReference type="ARBA" id="ARBA00023002"/>
    </source>
</evidence>
<accession>A0A979G6R1</accession>
<comment type="similarity">
    <text evidence="2">Belongs to the NAD(P)-dependent epimerase/dehydratase family. Dihydroflavonol-4-reductase subfamily.</text>
</comment>
<evidence type="ECO:0000313" key="6">
    <source>
        <dbReference type="Proteomes" id="UP000002215"/>
    </source>
</evidence>
<proteinExistence type="inferred from homology"/>
<keyword evidence="3" id="KW-1133">Transmembrane helix</keyword>
<name>A0A979G6R1_CHIPD</name>
<dbReference type="InterPro" id="IPR001509">
    <property type="entry name" value="Epimerase_deHydtase"/>
</dbReference>
<keyword evidence="1" id="KW-0560">Oxidoreductase</keyword>
<dbReference type="SUPFAM" id="SSF51735">
    <property type="entry name" value="NAD(P)-binding Rossmann-fold domains"/>
    <property type="match status" value="1"/>
</dbReference>
<evidence type="ECO:0000256" key="3">
    <source>
        <dbReference type="SAM" id="Phobius"/>
    </source>
</evidence>
<dbReference type="KEGG" id="cpi:Cpin_4455"/>
<reference evidence="5 6" key="2">
    <citation type="journal article" date="2010" name="Stand. Genomic Sci.">
        <title>Complete genome sequence of Chitinophaga pinensis type strain (UQM 2034).</title>
        <authorList>
            <person name="Glavina Del Rio T."/>
            <person name="Abt B."/>
            <person name="Spring S."/>
            <person name="Lapidus A."/>
            <person name="Nolan M."/>
            <person name="Tice H."/>
            <person name="Copeland A."/>
            <person name="Cheng J.F."/>
            <person name="Chen F."/>
            <person name="Bruce D."/>
            <person name="Goodwin L."/>
            <person name="Pitluck S."/>
            <person name="Ivanova N."/>
            <person name="Mavromatis K."/>
            <person name="Mikhailova N."/>
            <person name="Pati A."/>
            <person name="Chen A."/>
            <person name="Palaniappan K."/>
            <person name="Land M."/>
            <person name="Hauser L."/>
            <person name="Chang Y.J."/>
            <person name="Jeffries C.D."/>
            <person name="Chain P."/>
            <person name="Saunders E."/>
            <person name="Detter J.C."/>
            <person name="Brettin T."/>
            <person name="Rohde M."/>
            <person name="Goker M."/>
            <person name="Bristow J."/>
            <person name="Eisen J.A."/>
            <person name="Markowitz V."/>
            <person name="Hugenholtz P."/>
            <person name="Kyrpides N.C."/>
            <person name="Klenk H.P."/>
            <person name="Lucas S."/>
        </authorList>
    </citation>
    <scope>NUCLEOTIDE SEQUENCE [LARGE SCALE GENOMIC DNA]</scope>
    <source>
        <strain evidence="6">ATCC 43595 / DSM 2588 / LMG 13176 / NBRC 15968 / NCIMB 11800 / UQM 2034</strain>
    </source>
</reference>
<dbReference type="Pfam" id="PF01370">
    <property type="entry name" value="Epimerase"/>
    <property type="match status" value="1"/>
</dbReference>
<dbReference type="Gene3D" id="3.40.50.720">
    <property type="entry name" value="NAD(P)-binding Rossmann-like Domain"/>
    <property type="match status" value="1"/>
</dbReference>
<evidence type="ECO:0000313" key="5">
    <source>
        <dbReference type="EMBL" id="ACU61899.1"/>
    </source>
</evidence>
<dbReference type="FunFam" id="3.40.50.720:FF:000336">
    <property type="entry name" value="Aldehyde reductase"/>
    <property type="match status" value="1"/>
</dbReference>
<sequence length="346" mass="37462">MENSNNNKLVLVTGGSGFIASYCMIALLNAGFKVRASLRAPKKADEVKHMLRQGGIRSFEALSFVTADLQDESSWDAAVKDCTYVIHVASPTPNTDAKTLDDFVIPARNGVLFVMRAAKKAGVKRVVLTSAFGAVGMGTHKTSLYTEEDWTVINDTVAPYQHSKTVSERAAWEFIENEGAGMELATVNPTGVYGPVLSADMSHSVQSIIQMLNGGMKSGCPKMSFSYVDVRDVADLHLKAMVSPAASGQRFIASAGRPYSMLEVANVLRKHLGEKAAKVPTKEIPSWLIKFTALFNPKVRMVVPLLGMVKGASSQKAKNLLNWQPRSTEEAILATANSLLDLNLIK</sequence>
<dbReference type="EMBL" id="CP001699">
    <property type="protein sequence ID" value="ACU61899.1"/>
    <property type="molecule type" value="Genomic_DNA"/>
</dbReference>
<feature type="domain" description="NAD-dependent epimerase/dehydratase" evidence="4">
    <location>
        <begin position="10"/>
        <end position="247"/>
    </location>
</feature>
<evidence type="ECO:0000259" key="4">
    <source>
        <dbReference type="Pfam" id="PF01370"/>
    </source>
</evidence>
<dbReference type="PANTHER" id="PTHR10366">
    <property type="entry name" value="NAD DEPENDENT EPIMERASE/DEHYDRATASE"/>
    <property type="match status" value="1"/>
</dbReference>
<dbReference type="GO" id="GO:0016616">
    <property type="term" value="F:oxidoreductase activity, acting on the CH-OH group of donors, NAD or NADP as acceptor"/>
    <property type="evidence" value="ECO:0007669"/>
    <property type="project" value="TreeGrafter"/>
</dbReference>
<dbReference type="AlphaFoldDB" id="A0A979G6R1"/>
<feature type="transmembrane region" description="Helical" evidence="3">
    <location>
        <begin position="12"/>
        <end position="32"/>
    </location>
</feature>
<protein>
    <submittedName>
        <fullName evidence="5">NAD-dependent epimerase/dehydratase</fullName>
    </submittedName>
</protein>
<organism evidence="5 6">
    <name type="scientific">Chitinophaga pinensis (strain ATCC 43595 / DSM 2588 / LMG 13176 / NBRC 15968 / NCIMB 11800 / UQM 2034)</name>
    <dbReference type="NCBI Taxonomy" id="485918"/>
    <lineage>
        <taxon>Bacteria</taxon>
        <taxon>Pseudomonadati</taxon>
        <taxon>Bacteroidota</taxon>
        <taxon>Chitinophagia</taxon>
        <taxon>Chitinophagales</taxon>
        <taxon>Chitinophagaceae</taxon>
        <taxon>Chitinophaga</taxon>
    </lineage>
</organism>
<dbReference type="InterPro" id="IPR050425">
    <property type="entry name" value="NAD(P)_dehydrat-like"/>
</dbReference>
<dbReference type="InterPro" id="IPR036291">
    <property type="entry name" value="NAD(P)-bd_dom_sf"/>
</dbReference>